<dbReference type="InterPro" id="IPR051678">
    <property type="entry name" value="AGP_Transferase"/>
</dbReference>
<organism evidence="1 2">
    <name type="scientific">Sparassis crispa</name>
    <dbReference type="NCBI Taxonomy" id="139825"/>
    <lineage>
        <taxon>Eukaryota</taxon>
        <taxon>Fungi</taxon>
        <taxon>Dikarya</taxon>
        <taxon>Basidiomycota</taxon>
        <taxon>Agaricomycotina</taxon>
        <taxon>Agaricomycetes</taxon>
        <taxon>Polyporales</taxon>
        <taxon>Sparassidaceae</taxon>
        <taxon>Sparassis</taxon>
    </lineage>
</organism>
<dbReference type="PANTHER" id="PTHR21310">
    <property type="entry name" value="AMINOGLYCOSIDE PHOSPHOTRANSFERASE-RELATED-RELATED"/>
    <property type="match status" value="1"/>
</dbReference>
<evidence type="ECO:0000313" key="1">
    <source>
        <dbReference type="EMBL" id="GBE85652.1"/>
    </source>
</evidence>
<accession>A0A401GTV0</accession>
<dbReference type="PANTHER" id="PTHR21310:SF15">
    <property type="entry name" value="AMINOGLYCOSIDE PHOSPHOTRANSFERASE DOMAIN-CONTAINING PROTEIN"/>
    <property type="match status" value="1"/>
</dbReference>
<protein>
    <submittedName>
        <fullName evidence="1">Uncharacterized protein</fullName>
    </submittedName>
</protein>
<dbReference type="OrthoDB" id="10003767at2759"/>
<proteinExistence type="predicted"/>
<gene>
    <name evidence="1" type="ORF">SCP_0801720</name>
</gene>
<dbReference type="GeneID" id="38782569"/>
<dbReference type="RefSeq" id="XP_027616565.1">
    <property type="nucleotide sequence ID" value="XM_027760764.1"/>
</dbReference>
<reference evidence="1 2" key="1">
    <citation type="journal article" date="2018" name="Sci. Rep.">
        <title>Genome sequence of the cauliflower mushroom Sparassis crispa (Hanabiratake) and its association with beneficial usage.</title>
        <authorList>
            <person name="Kiyama R."/>
            <person name="Furutani Y."/>
            <person name="Kawaguchi K."/>
            <person name="Nakanishi T."/>
        </authorList>
    </citation>
    <scope>NUCLEOTIDE SEQUENCE [LARGE SCALE GENOMIC DNA]</scope>
</reference>
<name>A0A401GTV0_9APHY</name>
<dbReference type="InterPro" id="IPR011009">
    <property type="entry name" value="Kinase-like_dom_sf"/>
</dbReference>
<evidence type="ECO:0000313" key="2">
    <source>
        <dbReference type="Proteomes" id="UP000287166"/>
    </source>
</evidence>
<dbReference type="AlphaFoldDB" id="A0A401GTV0"/>
<sequence length="488" mass="55577">MELPGGSNVASPPSSRCSLERRVEDTVNAIDWEALSAIACKLHRVQSARWGDQLWGGYNVVRFLHLDNADKTIIVARVPHRPSKGYMPEHARAISNRISSEVATMEYVATYTRVPIPRVLHFSAEVDPLVGSPYILMSKVDGVCLSTLWDSMTDDNREIVLRQVVDILLELSNQRFDRIGALFKGDGVGKAAWCVKTASSFASPEDEIESSAMASTYSSGVEYWTRYANAMLQRIHDNKFGNRGKEYDYVQVWFLRSLIPQLYDPSLDRDGFPLYPSDFHSQNIMVTFTDSKPVISAVIDWEGSTTQSIVTFAHYPLFIVDHPFWDDDHPLRLRNVQDQATFDRLLREAEQNANPGGSLLLSCLFSNCLGVYLFEQAMQFPGLIRDVIYPQLFAHVFGIVEDEEEKFQTEYYWALLEKGILKKLTSQFRRETEVWHEAMNVLGTDVVPKNLRRDQFRAVILEHADQFDVDGQVRQWLATEDPKPVSPP</sequence>
<dbReference type="Proteomes" id="UP000287166">
    <property type="component" value="Unassembled WGS sequence"/>
</dbReference>
<dbReference type="EMBL" id="BFAD01000008">
    <property type="protein sequence ID" value="GBE85652.1"/>
    <property type="molecule type" value="Genomic_DNA"/>
</dbReference>
<comment type="caution">
    <text evidence="1">The sequence shown here is derived from an EMBL/GenBank/DDBJ whole genome shotgun (WGS) entry which is preliminary data.</text>
</comment>
<dbReference type="InParanoid" id="A0A401GTV0"/>
<dbReference type="SUPFAM" id="SSF56112">
    <property type="entry name" value="Protein kinase-like (PK-like)"/>
    <property type="match status" value="1"/>
</dbReference>
<keyword evidence="2" id="KW-1185">Reference proteome</keyword>